<dbReference type="PANTHER" id="PTHR46847:SF1">
    <property type="entry name" value="D-ALLOSE-BINDING PERIPLASMIC PROTEIN-RELATED"/>
    <property type="match status" value="1"/>
</dbReference>
<dbReference type="CDD" id="cd20007">
    <property type="entry name" value="PBP1_ABC_sugar_binding-like"/>
    <property type="match status" value="1"/>
</dbReference>
<dbReference type="InterPro" id="IPR028082">
    <property type="entry name" value="Peripla_BP_I"/>
</dbReference>
<dbReference type="PROSITE" id="PS51257">
    <property type="entry name" value="PROKAR_LIPOPROTEIN"/>
    <property type="match status" value="1"/>
</dbReference>
<dbReference type="RefSeq" id="WP_344916094.1">
    <property type="nucleotide sequence ID" value="NZ_BAABAQ010000002.1"/>
</dbReference>
<evidence type="ECO:0000259" key="5">
    <source>
        <dbReference type="Pfam" id="PF13407"/>
    </source>
</evidence>
<evidence type="ECO:0000256" key="2">
    <source>
        <dbReference type="ARBA" id="ARBA00007639"/>
    </source>
</evidence>
<comment type="caution">
    <text evidence="6">The sequence shown here is derived from an EMBL/GenBank/DDBJ whole genome shotgun (WGS) entry which is preliminary data.</text>
</comment>
<name>A0ABP8AII9_9ACTN</name>
<dbReference type="Pfam" id="PF13407">
    <property type="entry name" value="Peripla_BP_4"/>
    <property type="match status" value="1"/>
</dbReference>
<keyword evidence="7" id="KW-1185">Reference proteome</keyword>
<keyword evidence="3 4" id="KW-0732">Signal</keyword>
<evidence type="ECO:0000256" key="3">
    <source>
        <dbReference type="ARBA" id="ARBA00022729"/>
    </source>
</evidence>
<dbReference type="InterPro" id="IPR025997">
    <property type="entry name" value="SBP_2_dom"/>
</dbReference>
<dbReference type="Gene3D" id="3.40.50.2300">
    <property type="match status" value="2"/>
</dbReference>
<evidence type="ECO:0000256" key="1">
    <source>
        <dbReference type="ARBA" id="ARBA00004196"/>
    </source>
</evidence>
<dbReference type="SUPFAM" id="SSF53822">
    <property type="entry name" value="Periplasmic binding protein-like I"/>
    <property type="match status" value="1"/>
</dbReference>
<feature type="signal peptide" evidence="4">
    <location>
        <begin position="1"/>
        <end position="20"/>
    </location>
</feature>
<dbReference type="PANTHER" id="PTHR46847">
    <property type="entry name" value="D-ALLOSE-BINDING PERIPLASMIC PROTEIN-RELATED"/>
    <property type="match status" value="1"/>
</dbReference>
<evidence type="ECO:0000313" key="7">
    <source>
        <dbReference type="Proteomes" id="UP001501251"/>
    </source>
</evidence>
<comment type="similarity">
    <text evidence="2">Belongs to the bacterial solute-binding protein 2 family.</text>
</comment>
<reference evidence="7" key="1">
    <citation type="journal article" date="2019" name="Int. J. Syst. Evol. Microbiol.">
        <title>The Global Catalogue of Microorganisms (GCM) 10K type strain sequencing project: providing services to taxonomists for standard genome sequencing and annotation.</title>
        <authorList>
            <consortium name="The Broad Institute Genomics Platform"/>
            <consortium name="The Broad Institute Genome Sequencing Center for Infectious Disease"/>
            <person name="Wu L."/>
            <person name="Ma J."/>
        </authorList>
    </citation>
    <scope>NUCLEOTIDE SEQUENCE [LARGE SCALE GENOMIC DNA]</scope>
    <source>
        <strain evidence="7">JCM 17388</strain>
    </source>
</reference>
<evidence type="ECO:0000313" key="6">
    <source>
        <dbReference type="EMBL" id="GAA4184570.1"/>
    </source>
</evidence>
<accession>A0ABP8AII9</accession>
<dbReference type="EMBL" id="BAABAQ010000002">
    <property type="protein sequence ID" value="GAA4184570.1"/>
    <property type="molecule type" value="Genomic_DNA"/>
</dbReference>
<evidence type="ECO:0000256" key="4">
    <source>
        <dbReference type="SAM" id="SignalP"/>
    </source>
</evidence>
<proteinExistence type="inferred from homology"/>
<gene>
    <name evidence="6" type="ORF">GCM10022252_13690</name>
</gene>
<sequence length="335" mass="34333">MKNFLKMGLAVTVVLSTGLAAGCSSESGTAATSGANTEAAKLGKIVYIPGLTGNPFYSTVSCGAGTEAKKQGVEFTTQGASTFDVAKQTEIVNAVVAGNPGAIMISVTDPKAMIVPLAQAKAAGIKIIGIDGDLEDTGVMTTNIQSDGVQGGMLAGEALAKLVGGKGSVMAIDNATGSLVSKARTDGFQQAIAKYPDMKFLGIQYSKNETAKAASIASTTATTNPDLVGIFTAETNNTEGAITGLREAGKTGKVRLVGYDTSEPIVKALRDKVLDGTVVQYPYGEGVLGVQSAVAAMRGEPVERNQRADAVFATPENVDTPKVKQYIYDVNCSAS</sequence>
<dbReference type="Proteomes" id="UP001501251">
    <property type="component" value="Unassembled WGS sequence"/>
</dbReference>
<feature type="domain" description="Periplasmic binding protein" evidence="5">
    <location>
        <begin position="45"/>
        <end position="300"/>
    </location>
</feature>
<comment type="subcellular location">
    <subcellularLocation>
        <location evidence="1">Cell envelope</location>
    </subcellularLocation>
</comment>
<protein>
    <submittedName>
        <fullName evidence="6">ABC transporter substrate-binding protein</fullName>
    </submittedName>
</protein>
<feature type="chain" id="PRO_5046534737" evidence="4">
    <location>
        <begin position="21"/>
        <end position="335"/>
    </location>
</feature>
<organism evidence="6 7">
    <name type="scientific">Streptosporangium oxazolinicum</name>
    <dbReference type="NCBI Taxonomy" id="909287"/>
    <lineage>
        <taxon>Bacteria</taxon>
        <taxon>Bacillati</taxon>
        <taxon>Actinomycetota</taxon>
        <taxon>Actinomycetes</taxon>
        <taxon>Streptosporangiales</taxon>
        <taxon>Streptosporangiaceae</taxon>
        <taxon>Streptosporangium</taxon>
    </lineage>
</organism>